<dbReference type="InterPro" id="IPR001611">
    <property type="entry name" value="Leu-rich_rpt"/>
</dbReference>
<comment type="caution">
    <text evidence="10">The sequence shown here is derived from an EMBL/GenBank/DDBJ whole genome shotgun (WGS) entry which is preliminary data.</text>
</comment>
<evidence type="ECO:0000259" key="9">
    <source>
        <dbReference type="Pfam" id="PF08263"/>
    </source>
</evidence>
<sequence length="158" mass="17584">MWSKPMGPLVFKAPSNVPHTGLFDGMLKITPTSMIPCPPWDESLILHSSQIADASGCSQSYAKTLLWNRSTDCCSWDGVYCDEMTEHVIELDLSCSQLQGKFHSNNRFFRLSNLKRLDLSFNDFSGSRISPKFGGFSNLIYLDLCGSSFTGQIPSEIS</sequence>
<keyword evidence="5" id="KW-0677">Repeat</keyword>
<evidence type="ECO:0000256" key="7">
    <source>
        <dbReference type="ARBA" id="ARBA00023136"/>
    </source>
</evidence>
<reference evidence="11" key="2">
    <citation type="journal article" date="2017" name="J. Anim. Genet.">
        <title>Multiple reference genome sequences of hot pepper reveal the massive evolution of plant disease resistance genes by retroduplication.</title>
        <authorList>
            <person name="Kim S."/>
            <person name="Park J."/>
            <person name="Yeom S.-I."/>
            <person name="Kim Y.-M."/>
            <person name="Seo E."/>
            <person name="Kim K.-T."/>
            <person name="Kim M.-S."/>
            <person name="Lee J.M."/>
            <person name="Cheong K."/>
            <person name="Shin H.-S."/>
            <person name="Kim S.-B."/>
            <person name="Han K."/>
            <person name="Lee J."/>
            <person name="Park M."/>
            <person name="Lee H.-A."/>
            <person name="Lee H.-Y."/>
            <person name="Lee Y."/>
            <person name="Oh S."/>
            <person name="Lee J.H."/>
            <person name="Choi E."/>
            <person name="Choi E."/>
            <person name="Lee S.E."/>
            <person name="Jeon J."/>
            <person name="Kim H."/>
            <person name="Choi G."/>
            <person name="Song H."/>
            <person name="Lee J."/>
            <person name="Lee S.-C."/>
            <person name="Kwon J.-K."/>
            <person name="Lee H.-Y."/>
            <person name="Koo N."/>
            <person name="Hong Y."/>
            <person name="Kim R.W."/>
            <person name="Kang W.-H."/>
            <person name="Huh J.H."/>
            <person name="Kang B.-C."/>
            <person name="Yang T.-J."/>
            <person name="Lee Y.-H."/>
            <person name="Bennetzen J.L."/>
            <person name="Choi D."/>
        </authorList>
    </citation>
    <scope>NUCLEOTIDE SEQUENCE [LARGE SCALE GENOMIC DNA]</scope>
    <source>
        <strain evidence="11">cv. PBC81</strain>
    </source>
</reference>
<dbReference type="SUPFAM" id="SSF52058">
    <property type="entry name" value="L domain-like"/>
    <property type="match status" value="1"/>
</dbReference>
<dbReference type="InterPro" id="IPR032675">
    <property type="entry name" value="LRR_dom_sf"/>
</dbReference>
<accession>A0A2G2XE19</accession>
<dbReference type="Pfam" id="PF08263">
    <property type="entry name" value="LRRNT_2"/>
    <property type="match status" value="1"/>
</dbReference>
<evidence type="ECO:0000256" key="4">
    <source>
        <dbReference type="ARBA" id="ARBA00022729"/>
    </source>
</evidence>
<dbReference type="Gene3D" id="3.80.10.10">
    <property type="entry name" value="Ribonuclease Inhibitor"/>
    <property type="match status" value="1"/>
</dbReference>
<dbReference type="PANTHER" id="PTHR48061">
    <property type="entry name" value="LEUCINE-RICH REPEAT RECEPTOR PROTEIN KINASE EMS1-LIKE-RELATED"/>
    <property type="match status" value="1"/>
</dbReference>
<evidence type="ECO:0000313" key="11">
    <source>
        <dbReference type="Proteomes" id="UP000224567"/>
    </source>
</evidence>
<comment type="subcellular location">
    <subcellularLocation>
        <location evidence="1">Membrane</location>
        <topology evidence="1">Single-pass type I membrane protein</topology>
    </subcellularLocation>
</comment>
<keyword evidence="8" id="KW-0325">Glycoprotein</keyword>
<dbReference type="OrthoDB" id="1714660at2759"/>
<organism evidence="10 11">
    <name type="scientific">Capsicum baccatum</name>
    <name type="common">Peruvian pepper</name>
    <dbReference type="NCBI Taxonomy" id="33114"/>
    <lineage>
        <taxon>Eukaryota</taxon>
        <taxon>Viridiplantae</taxon>
        <taxon>Streptophyta</taxon>
        <taxon>Embryophyta</taxon>
        <taxon>Tracheophyta</taxon>
        <taxon>Spermatophyta</taxon>
        <taxon>Magnoliopsida</taxon>
        <taxon>eudicotyledons</taxon>
        <taxon>Gunneridae</taxon>
        <taxon>Pentapetalae</taxon>
        <taxon>asterids</taxon>
        <taxon>lamiids</taxon>
        <taxon>Solanales</taxon>
        <taxon>Solanaceae</taxon>
        <taxon>Solanoideae</taxon>
        <taxon>Capsiceae</taxon>
        <taxon>Capsicum</taxon>
    </lineage>
</organism>
<protein>
    <recommendedName>
        <fullName evidence="9">Leucine-rich repeat-containing N-terminal plant-type domain-containing protein</fullName>
    </recommendedName>
</protein>
<evidence type="ECO:0000256" key="3">
    <source>
        <dbReference type="ARBA" id="ARBA00022692"/>
    </source>
</evidence>
<feature type="domain" description="Leucine-rich repeat-containing N-terminal plant-type" evidence="9">
    <location>
        <begin position="65"/>
        <end position="82"/>
    </location>
</feature>
<dbReference type="AlphaFoldDB" id="A0A2G2XE19"/>
<evidence type="ECO:0000256" key="5">
    <source>
        <dbReference type="ARBA" id="ARBA00022737"/>
    </source>
</evidence>
<keyword evidence="4" id="KW-0732">Signal</keyword>
<proteinExistence type="predicted"/>
<reference evidence="10 11" key="1">
    <citation type="journal article" date="2017" name="Genome Biol.">
        <title>New reference genome sequences of hot pepper reveal the massive evolution of plant disease-resistance genes by retroduplication.</title>
        <authorList>
            <person name="Kim S."/>
            <person name="Park J."/>
            <person name="Yeom S.I."/>
            <person name="Kim Y.M."/>
            <person name="Seo E."/>
            <person name="Kim K.T."/>
            <person name="Kim M.S."/>
            <person name="Lee J.M."/>
            <person name="Cheong K."/>
            <person name="Shin H.S."/>
            <person name="Kim S.B."/>
            <person name="Han K."/>
            <person name="Lee J."/>
            <person name="Park M."/>
            <person name="Lee H.A."/>
            <person name="Lee H.Y."/>
            <person name="Lee Y."/>
            <person name="Oh S."/>
            <person name="Lee J.H."/>
            <person name="Choi E."/>
            <person name="Choi E."/>
            <person name="Lee S.E."/>
            <person name="Jeon J."/>
            <person name="Kim H."/>
            <person name="Choi G."/>
            <person name="Song H."/>
            <person name="Lee J."/>
            <person name="Lee S.C."/>
            <person name="Kwon J.K."/>
            <person name="Lee H.Y."/>
            <person name="Koo N."/>
            <person name="Hong Y."/>
            <person name="Kim R.W."/>
            <person name="Kang W.H."/>
            <person name="Huh J.H."/>
            <person name="Kang B.C."/>
            <person name="Yang T.J."/>
            <person name="Lee Y.H."/>
            <person name="Bennetzen J.L."/>
            <person name="Choi D."/>
        </authorList>
    </citation>
    <scope>NUCLEOTIDE SEQUENCE [LARGE SCALE GENOMIC DNA]</scope>
    <source>
        <strain evidence="11">cv. PBC81</strain>
    </source>
</reference>
<evidence type="ECO:0000256" key="1">
    <source>
        <dbReference type="ARBA" id="ARBA00004479"/>
    </source>
</evidence>
<dbReference type="Pfam" id="PF00560">
    <property type="entry name" value="LRR_1"/>
    <property type="match status" value="2"/>
</dbReference>
<evidence type="ECO:0000313" key="10">
    <source>
        <dbReference type="EMBL" id="PHT55738.1"/>
    </source>
</evidence>
<gene>
    <name evidence="10" type="ORF">CQW23_04224</name>
</gene>
<keyword evidence="11" id="KW-1185">Reference proteome</keyword>
<dbReference type="GO" id="GO:0050832">
    <property type="term" value="P:defense response to fungus"/>
    <property type="evidence" value="ECO:0007669"/>
    <property type="project" value="UniProtKB-ARBA"/>
</dbReference>
<dbReference type="GO" id="GO:0016020">
    <property type="term" value="C:membrane"/>
    <property type="evidence" value="ECO:0007669"/>
    <property type="project" value="UniProtKB-SubCell"/>
</dbReference>
<dbReference type="EMBL" id="MLFT02000002">
    <property type="protein sequence ID" value="PHT55738.1"/>
    <property type="molecule type" value="Genomic_DNA"/>
</dbReference>
<keyword evidence="3" id="KW-0812">Transmembrane</keyword>
<keyword evidence="6" id="KW-1133">Transmembrane helix</keyword>
<evidence type="ECO:0000256" key="8">
    <source>
        <dbReference type="ARBA" id="ARBA00023180"/>
    </source>
</evidence>
<evidence type="ECO:0000256" key="6">
    <source>
        <dbReference type="ARBA" id="ARBA00022989"/>
    </source>
</evidence>
<dbReference type="InterPro" id="IPR046956">
    <property type="entry name" value="RLP23-like"/>
</dbReference>
<dbReference type="PANTHER" id="PTHR48061:SF10">
    <property type="entry name" value="LEUCINE-RICH REPEAT-CONTAINING N-TERMINAL PLANT-TYPE DOMAIN-CONTAINING PROTEIN"/>
    <property type="match status" value="1"/>
</dbReference>
<name>A0A2G2XE19_CAPBA</name>
<evidence type="ECO:0000256" key="2">
    <source>
        <dbReference type="ARBA" id="ARBA00022614"/>
    </source>
</evidence>
<dbReference type="InterPro" id="IPR013210">
    <property type="entry name" value="LRR_N_plant-typ"/>
</dbReference>
<keyword evidence="2" id="KW-0433">Leucine-rich repeat</keyword>
<keyword evidence="7" id="KW-0472">Membrane</keyword>
<dbReference type="Proteomes" id="UP000224567">
    <property type="component" value="Unassembled WGS sequence"/>
</dbReference>